<dbReference type="SMART" id="SM00256">
    <property type="entry name" value="FBOX"/>
    <property type="match status" value="1"/>
</dbReference>
<reference evidence="3" key="2">
    <citation type="submission" date="2015-01" db="EMBL/GenBank/DDBJ databases">
        <title>Evolutionary Origins and Diversification of the Mycorrhizal Mutualists.</title>
        <authorList>
            <consortium name="DOE Joint Genome Institute"/>
            <consortium name="Mycorrhizal Genomics Consortium"/>
            <person name="Kohler A."/>
            <person name="Kuo A."/>
            <person name="Nagy L.G."/>
            <person name="Floudas D."/>
            <person name="Copeland A."/>
            <person name="Barry K.W."/>
            <person name="Cichocki N."/>
            <person name="Veneault-Fourrey C."/>
            <person name="LaButti K."/>
            <person name="Lindquist E.A."/>
            <person name="Lipzen A."/>
            <person name="Lundell T."/>
            <person name="Morin E."/>
            <person name="Murat C."/>
            <person name="Riley R."/>
            <person name="Ohm R."/>
            <person name="Sun H."/>
            <person name="Tunlid A."/>
            <person name="Henrissat B."/>
            <person name="Grigoriev I.V."/>
            <person name="Hibbett D.S."/>
            <person name="Martin F."/>
        </authorList>
    </citation>
    <scope>NUCLEOTIDE SEQUENCE [LARGE SCALE GENOMIC DNA]</scope>
    <source>
        <strain evidence="3">F 1598</strain>
    </source>
</reference>
<dbReference type="EMBL" id="KN833064">
    <property type="protein sequence ID" value="KIM74244.1"/>
    <property type="molecule type" value="Genomic_DNA"/>
</dbReference>
<dbReference type="InterPro" id="IPR001810">
    <property type="entry name" value="F-box_dom"/>
</dbReference>
<dbReference type="Pfam" id="PF12937">
    <property type="entry name" value="F-box-like"/>
    <property type="match status" value="1"/>
</dbReference>
<dbReference type="SUPFAM" id="SSF81383">
    <property type="entry name" value="F-box domain"/>
    <property type="match status" value="1"/>
</dbReference>
<evidence type="ECO:0000259" key="1">
    <source>
        <dbReference type="SMART" id="SM00256"/>
    </source>
</evidence>
<feature type="domain" description="F-box" evidence="1">
    <location>
        <begin position="13"/>
        <end position="53"/>
    </location>
</feature>
<protein>
    <recommendedName>
        <fullName evidence="1">F-box domain-containing protein</fullName>
    </recommendedName>
</protein>
<evidence type="ECO:0000313" key="2">
    <source>
        <dbReference type="EMBL" id="KIM74244.1"/>
    </source>
</evidence>
<gene>
    <name evidence="2" type="ORF">PILCRDRAFT_709602</name>
</gene>
<accession>A0A0C3F2E7</accession>
<dbReference type="AlphaFoldDB" id="A0A0C3F2E7"/>
<dbReference type="OrthoDB" id="2788250at2759"/>
<evidence type="ECO:0000313" key="3">
    <source>
        <dbReference type="Proteomes" id="UP000054166"/>
    </source>
</evidence>
<sequence length="248" mass="28726">MGASHSVVRNQSVPVELVIKILSYLAVADLTSCRCINHTLRDIIDASPDLQHQIDTALAGVVDNYCIKMSLPERRRALRLEQEARDSCQPQFTKFCKPDLIQDSIYFKLHHPDSKNCVGYCYPPPPEQSSDQPWSYLNHWPKRLDCEIIALAICLEENDLVALGVRWVIMCYHRNKGVTCFQLNYADMGTCQRHPLVIARLRSISCVFLQVVVNILQRESLLFLLKMFVRRGGLLWRWRSVEIYWLCF</sequence>
<dbReference type="Gene3D" id="1.20.1280.50">
    <property type="match status" value="1"/>
</dbReference>
<keyword evidence="3" id="KW-1185">Reference proteome</keyword>
<dbReference type="InterPro" id="IPR036047">
    <property type="entry name" value="F-box-like_dom_sf"/>
</dbReference>
<dbReference type="HOGENOM" id="CLU_098020_0_0_1"/>
<organism evidence="2 3">
    <name type="scientific">Piloderma croceum (strain F 1598)</name>
    <dbReference type="NCBI Taxonomy" id="765440"/>
    <lineage>
        <taxon>Eukaryota</taxon>
        <taxon>Fungi</taxon>
        <taxon>Dikarya</taxon>
        <taxon>Basidiomycota</taxon>
        <taxon>Agaricomycotina</taxon>
        <taxon>Agaricomycetes</taxon>
        <taxon>Agaricomycetidae</taxon>
        <taxon>Atheliales</taxon>
        <taxon>Atheliaceae</taxon>
        <taxon>Piloderma</taxon>
    </lineage>
</organism>
<proteinExistence type="predicted"/>
<reference evidence="2 3" key="1">
    <citation type="submission" date="2014-04" db="EMBL/GenBank/DDBJ databases">
        <authorList>
            <consortium name="DOE Joint Genome Institute"/>
            <person name="Kuo A."/>
            <person name="Tarkka M."/>
            <person name="Buscot F."/>
            <person name="Kohler A."/>
            <person name="Nagy L.G."/>
            <person name="Floudas D."/>
            <person name="Copeland A."/>
            <person name="Barry K.W."/>
            <person name="Cichocki N."/>
            <person name="Veneault-Fourrey C."/>
            <person name="LaButti K."/>
            <person name="Lindquist E.A."/>
            <person name="Lipzen A."/>
            <person name="Lundell T."/>
            <person name="Morin E."/>
            <person name="Murat C."/>
            <person name="Sun H."/>
            <person name="Tunlid A."/>
            <person name="Henrissat B."/>
            <person name="Grigoriev I.V."/>
            <person name="Hibbett D.S."/>
            <person name="Martin F."/>
            <person name="Nordberg H.P."/>
            <person name="Cantor M.N."/>
            <person name="Hua S.X."/>
        </authorList>
    </citation>
    <scope>NUCLEOTIDE SEQUENCE [LARGE SCALE GENOMIC DNA]</scope>
    <source>
        <strain evidence="2 3">F 1598</strain>
    </source>
</reference>
<dbReference type="InParanoid" id="A0A0C3F2E7"/>
<dbReference type="Proteomes" id="UP000054166">
    <property type="component" value="Unassembled WGS sequence"/>
</dbReference>
<name>A0A0C3F2E7_PILCF</name>